<dbReference type="HOGENOM" id="CLU_091078_0_0_1"/>
<reference evidence="1 2" key="1">
    <citation type="submission" date="2014-02" db="EMBL/GenBank/DDBJ databases">
        <title>The genome sequence of the entomopathogenic fungus Metarhizium robertsii ARSEF 2575.</title>
        <authorList>
            <person name="Giuliano Garisto Donzelli B."/>
            <person name="Roe B.A."/>
            <person name="Macmil S.L."/>
            <person name="Krasnoff S.B."/>
            <person name="Gibson D.M."/>
        </authorList>
    </citation>
    <scope>NUCLEOTIDE SEQUENCE [LARGE SCALE GENOMIC DNA]</scope>
    <source>
        <strain evidence="1 2">ARSEF 2575</strain>
    </source>
</reference>
<protein>
    <submittedName>
        <fullName evidence="1">Uncharacterized protein</fullName>
    </submittedName>
</protein>
<name>A0A014MZU5_9HYPO</name>
<dbReference type="AlphaFoldDB" id="A0A014MZU5"/>
<dbReference type="Proteomes" id="UP000030151">
    <property type="component" value="Unassembled WGS sequence"/>
</dbReference>
<organism evidence="1 2">
    <name type="scientific">Metarhizium robertsii</name>
    <dbReference type="NCBI Taxonomy" id="568076"/>
    <lineage>
        <taxon>Eukaryota</taxon>
        <taxon>Fungi</taxon>
        <taxon>Dikarya</taxon>
        <taxon>Ascomycota</taxon>
        <taxon>Pezizomycotina</taxon>
        <taxon>Sordariomycetes</taxon>
        <taxon>Hypocreomycetidae</taxon>
        <taxon>Hypocreales</taxon>
        <taxon>Clavicipitaceae</taxon>
        <taxon>Metarhizium</taxon>
    </lineage>
</organism>
<sequence length="287" mass="31390">MTPGFWICRPPRYPSNSGDIIARRLDTKAFVDAALAQRILNGSHSVPNGGWSTPIASIVRDDFVLQDEDLVRNLCNLPLTAPRGSVSSSAFGTFVFWFRDLRYGIAIFGNTAGALNSVETLLSRGVIEDRLEVPKDRRIGVSGQLKKERQNLRDKIVNAFDVLYTERRSPRIPPTQNTTHLAGANLDPGYGTTQLKETTDPEDAASTVLVGSNRSGIIIDSDVLLRHVSGGYWVLYLSSVEVPLEMGAALAAELKFGSDANASALKIIWDQAKPGLREVKVLLNKVE</sequence>
<dbReference type="EMBL" id="JELW01000031">
    <property type="protein sequence ID" value="EXU97953.1"/>
    <property type="molecule type" value="Genomic_DNA"/>
</dbReference>
<proteinExistence type="predicted"/>
<accession>A0A014MZU5</accession>
<gene>
    <name evidence="1" type="ORF">X797_008952</name>
</gene>
<comment type="caution">
    <text evidence="1">The sequence shown here is derived from an EMBL/GenBank/DDBJ whole genome shotgun (WGS) entry which is preliminary data.</text>
</comment>
<evidence type="ECO:0000313" key="1">
    <source>
        <dbReference type="EMBL" id="EXU97953.1"/>
    </source>
</evidence>
<evidence type="ECO:0000313" key="2">
    <source>
        <dbReference type="Proteomes" id="UP000030151"/>
    </source>
</evidence>